<sequence length="87" mass="8870">MTENNTPPPRRDNGLYFVLGAIVVALGVLVWYVMGSPGDTTTPAPAGNEVSITNEAPASEPAQEPASDAPAEVEVAPGADDAPAPQQ</sequence>
<evidence type="ECO:0000256" key="1">
    <source>
        <dbReference type="SAM" id="MobiDB-lite"/>
    </source>
</evidence>
<feature type="compositionally biased region" description="Low complexity" evidence="1">
    <location>
        <begin position="55"/>
        <end position="87"/>
    </location>
</feature>
<organism evidence="3 4">
    <name type="scientific">Thioclava kandeliae</name>
    <dbReference type="NCBI Taxonomy" id="3070818"/>
    <lineage>
        <taxon>Bacteria</taxon>
        <taxon>Pseudomonadati</taxon>
        <taxon>Pseudomonadota</taxon>
        <taxon>Alphaproteobacteria</taxon>
        <taxon>Rhodobacterales</taxon>
        <taxon>Paracoccaceae</taxon>
        <taxon>Thioclava</taxon>
    </lineage>
</organism>
<keyword evidence="2" id="KW-1133">Transmembrane helix</keyword>
<evidence type="ECO:0000313" key="4">
    <source>
        <dbReference type="Proteomes" id="UP001438953"/>
    </source>
</evidence>
<reference evidence="3 4" key="1">
    <citation type="submission" date="2024-06" db="EMBL/GenBank/DDBJ databases">
        <title>Thioclava kandeliae sp. nov. from a rhizosphere soil sample of Kandelia candel in a mangrove.</title>
        <authorList>
            <person name="Mu T."/>
        </authorList>
    </citation>
    <scope>NUCLEOTIDE SEQUENCE [LARGE SCALE GENOMIC DNA]</scope>
    <source>
        <strain evidence="3 4">CPCC 100088</strain>
    </source>
</reference>
<dbReference type="EMBL" id="JAYWLC010000006">
    <property type="protein sequence ID" value="MER5171947.1"/>
    <property type="molecule type" value="Genomic_DNA"/>
</dbReference>
<keyword evidence="2" id="KW-0472">Membrane</keyword>
<protein>
    <recommendedName>
        <fullName evidence="5">Dynamin</fullName>
    </recommendedName>
</protein>
<accession>A0ABV1SGC1</accession>
<gene>
    <name evidence="3" type="ORF">VSX56_09165</name>
</gene>
<keyword evidence="2" id="KW-0812">Transmembrane</keyword>
<dbReference type="Proteomes" id="UP001438953">
    <property type="component" value="Unassembled WGS sequence"/>
</dbReference>
<keyword evidence="4" id="KW-1185">Reference proteome</keyword>
<dbReference type="RefSeq" id="WP_339114046.1">
    <property type="nucleotide sequence ID" value="NZ_JAYWLC010000006.1"/>
</dbReference>
<name>A0ABV1SGC1_9RHOB</name>
<feature type="transmembrane region" description="Helical" evidence="2">
    <location>
        <begin position="15"/>
        <end position="34"/>
    </location>
</feature>
<evidence type="ECO:0000313" key="3">
    <source>
        <dbReference type="EMBL" id="MER5171947.1"/>
    </source>
</evidence>
<comment type="caution">
    <text evidence="3">The sequence shown here is derived from an EMBL/GenBank/DDBJ whole genome shotgun (WGS) entry which is preliminary data.</text>
</comment>
<proteinExistence type="predicted"/>
<evidence type="ECO:0008006" key="5">
    <source>
        <dbReference type="Google" id="ProtNLM"/>
    </source>
</evidence>
<evidence type="ECO:0000256" key="2">
    <source>
        <dbReference type="SAM" id="Phobius"/>
    </source>
</evidence>
<feature type="region of interest" description="Disordered" evidence="1">
    <location>
        <begin position="35"/>
        <end position="87"/>
    </location>
</feature>